<gene>
    <name evidence="4" type="ORF">E7Z74_06710</name>
</gene>
<dbReference type="PANTHER" id="PTHR37938">
    <property type="entry name" value="BLL0215 PROTEIN"/>
    <property type="match status" value="1"/>
</dbReference>
<protein>
    <submittedName>
        <fullName evidence="4">Zinc-ribbon domain-containing protein</fullName>
    </submittedName>
</protein>
<feature type="domain" description="Zinc-ribbon" evidence="3">
    <location>
        <begin position="4"/>
        <end position="25"/>
    </location>
</feature>
<dbReference type="PANTHER" id="PTHR37938:SF1">
    <property type="entry name" value="BLL0215 PROTEIN"/>
    <property type="match status" value="1"/>
</dbReference>
<keyword evidence="1" id="KW-1133">Transmembrane helix</keyword>
<name>A0A8T3VNP4_9EURY</name>
<keyword evidence="1" id="KW-0472">Membrane</keyword>
<evidence type="ECO:0000313" key="4">
    <source>
        <dbReference type="EMBL" id="MBE6510941.1"/>
    </source>
</evidence>
<evidence type="ECO:0000259" key="2">
    <source>
        <dbReference type="Pfam" id="PF03703"/>
    </source>
</evidence>
<feature type="transmembrane region" description="Helical" evidence="1">
    <location>
        <begin position="91"/>
        <end position="124"/>
    </location>
</feature>
<feature type="domain" description="YdbS-like PH" evidence="2">
    <location>
        <begin position="132"/>
        <end position="187"/>
    </location>
</feature>
<dbReference type="InterPro" id="IPR026870">
    <property type="entry name" value="Zinc_ribbon_dom"/>
</dbReference>
<proteinExistence type="predicted"/>
<comment type="caution">
    <text evidence="4">The sequence shown here is derived from an EMBL/GenBank/DDBJ whole genome shotgun (WGS) entry which is preliminary data.</text>
</comment>
<dbReference type="EMBL" id="SUTF01000007">
    <property type="protein sequence ID" value="MBE6510941.1"/>
    <property type="molecule type" value="Genomic_DNA"/>
</dbReference>
<evidence type="ECO:0000259" key="3">
    <source>
        <dbReference type="Pfam" id="PF13240"/>
    </source>
</evidence>
<organism evidence="4 5">
    <name type="scientific">Methanobrevibacter millerae</name>
    <dbReference type="NCBI Taxonomy" id="230361"/>
    <lineage>
        <taxon>Archaea</taxon>
        <taxon>Methanobacteriati</taxon>
        <taxon>Methanobacteriota</taxon>
        <taxon>Methanomada group</taxon>
        <taxon>Methanobacteria</taxon>
        <taxon>Methanobacteriales</taxon>
        <taxon>Methanobacteriaceae</taxon>
        <taxon>Methanobrevibacter</taxon>
    </lineage>
</organism>
<keyword evidence="1" id="KW-0812">Transmembrane</keyword>
<dbReference type="Proteomes" id="UP000713479">
    <property type="component" value="Unassembled WGS sequence"/>
</dbReference>
<dbReference type="Pfam" id="PF13240">
    <property type="entry name" value="Zn_Ribbon_1"/>
    <property type="match status" value="1"/>
</dbReference>
<sequence length="231" mass="26023">MAKYCRNCGEELEEDASFCIACGTKTDGSQSNSKSSTADNINKSFSKVNDTIDKFSNDFSDSFSDLFDIYKINMIEDEKVIKRSKIHPGSLYIPILFVIITFILMILSFFMLTILFIIAVAWLIIRFISYSSTDLILTNKRVFGKTGLISTTQMQSPLNMINSVSFNNGIIGKLFGYGTVQIVTASTLYKFRYITDGQTLYSDIFNQLERTKKETLQEQAEAIAKAIANNK</sequence>
<evidence type="ECO:0000256" key="1">
    <source>
        <dbReference type="SAM" id="Phobius"/>
    </source>
</evidence>
<dbReference type="Pfam" id="PF03703">
    <property type="entry name" value="bPH_2"/>
    <property type="match status" value="1"/>
</dbReference>
<evidence type="ECO:0000313" key="5">
    <source>
        <dbReference type="Proteomes" id="UP000713479"/>
    </source>
</evidence>
<accession>A0A8T3VNP4</accession>
<dbReference type="AlphaFoldDB" id="A0A8T3VNP4"/>
<dbReference type="InterPro" id="IPR005182">
    <property type="entry name" value="YdbS-like_PH"/>
</dbReference>
<reference evidence="4" key="1">
    <citation type="submission" date="2019-04" db="EMBL/GenBank/DDBJ databases">
        <title>Evolution of Biomass-Degrading Anaerobic Consortia Revealed by Metagenomics.</title>
        <authorList>
            <person name="Peng X."/>
        </authorList>
    </citation>
    <scope>NUCLEOTIDE SEQUENCE</scope>
    <source>
        <strain evidence="4">SIG13</strain>
    </source>
</reference>